<dbReference type="EMBL" id="CAJOBC010002834">
    <property type="protein sequence ID" value="CAF3753870.1"/>
    <property type="molecule type" value="Genomic_DNA"/>
</dbReference>
<dbReference type="Proteomes" id="UP000681722">
    <property type="component" value="Unassembled WGS sequence"/>
</dbReference>
<proteinExistence type="predicted"/>
<dbReference type="InterPro" id="IPR036188">
    <property type="entry name" value="FAD/NAD-bd_sf"/>
</dbReference>
<dbReference type="InterPro" id="IPR023753">
    <property type="entry name" value="FAD/NAD-binding_dom"/>
</dbReference>
<comment type="caution">
    <text evidence="6">The sequence shown here is derived from an EMBL/GenBank/DDBJ whole genome shotgun (WGS) entry which is preliminary data.</text>
</comment>
<dbReference type="GO" id="GO:0016651">
    <property type="term" value="F:oxidoreductase activity, acting on NAD(P)H"/>
    <property type="evidence" value="ECO:0007669"/>
    <property type="project" value="TreeGrafter"/>
</dbReference>
<keyword evidence="3" id="KW-0274">FAD</keyword>
<evidence type="ECO:0000256" key="1">
    <source>
        <dbReference type="ARBA" id="ARBA00001974"/>
    </source>
</evidence>
<accession>A0A814F7M2</accession>
<evidence type="ECO:0000256" key="3">
    <source>
        <dbReference type="ARBA" id="ARBA00022827"/>
    </source>
</evidence>
<dbReference type="GO" id="GO:0005737">
    <property type="term" value="C:cytoplasm"/>
    <property type="evidence" value="ECO:0007669"/>
    <property type="project" value="TreeGrafter"/>
</dbReference>
<dbReference type="InterPro" id="IPR050446">
    <property type="entry name" value="FAD-oxidoreductase/Apoptosis"/>
</dbReference>
<dbReference type="AlphaFoldDB" id="A0A814F7M2"/>
<dbReference type="PRINTS" id="PR00368">
    <property type="entry name" value="FADPNR"/>
</dbReference>
<gene>
    <name evidence="6" type="ORF">GPM918_LOCUS12764</name>
    <name evidence="7" type="ORF">SRO942_LOCUS12764</name>
</gene>
<evidence type="ECO:0000256" key="4">
    <source>
        <dbReference type="ARBA" id="ARBA00023002"/>
    </source>
</evidence>
<dbReference type="PANTHER" id="PTHR43557">
    <property type="entry name" value="APOPTOSIS-INDUCING FACTOR 1"/>
    <property type="match status" value="1"/>
</dbReference>
<protein>
    <recommendedName>
        <fullName evidence="5">FAD/NAD(P)-binding domain-containing protein</fullName>
    </recommendedName>
</protein>
<reference evidence="6" key="1">
    <citation type="submission" date="2021-02" db="EMBL/GenBank/DDBJ databases">
        <authorList>
            <person name="Nowell W R."/>
        </authorList>
    </citation>
    <scope>NUCLEOTIDE SEQUENCE</scope>
</reference>
<dbReference type="Pfam" id="PF07992">
    <property type="entry name" value="Pyr_redox_2"/>
    <property type="match status" value="1"/>
</dbReference>
<evidence type="ECO:0000256" key="2">
    <source>
        <dbReference type="ARBA" id="ARBA00022630"/>
    </source>
</evidence>
<dbReference type="PANTHER" id="PTHR43557:SF2">
    <property type="entry name" value="RIESKE DOMAIN-CONTAINING PROTEIN-RELATED"/>
    <property type="match status" value="1"/>
</dbReference>
<keyword evidence="8" id="KW-1185">Reference proteome</keyword>
<dbReference type="OrthoDB" id="432169at2759"/>
<evidence type="ECO:0000313" key="6">
    <source>
        <dbReference type="EMBL" id="CAF0981325.1"/>
    </source>
</evidence>
<dbReference type="Gene3D" id="3.50.50.60">
    <property type="entry name" value="FAD/NAD(P)-binding domain"/>
    <property type="match status" value="2"/>
</dbReference>
<organism evidence="6 8">
    <name type="scientific">Didymodactylos carnosus</name>
    <dbReference type="NCBI Taxonomy" id="1234261"/>
    <lineage>
        <taxon>Eukaryota</taxon>
        <taxon>Metazoa</taxon>
        <taxon>Spiralia</taxon>
        <taxon>Gnathifera</taxon>
        <taxon>Rotifera</taxon>
        <taxon>Eurotatoria</taxon>
        <taxon>Bdelloidea</taxon>
        <taxon>Philodinida</taxon>
        <taxon>Philodinidae</taxon>
        <taxon>Didymodactylos</taxon>
    </lineage>
</organism>
<keyword evidence="4" id="KW-0560">Oxidoreductase</keyword>
<keyword evidence="2" id="KW-0285">Flavoprotein</keyword>
<evidence type="ECO:0000313" key="8">
    <source>
        <dbReference type="Proteomes" id="UP000663829"/>
    </source>
</evidence>
<sequence length="148" mass="17146">MERSNGESVACDMAIIAIGSEPCTEIYQNSSTDMIKNNYIPVNDGLETSVENVLAVGDIIEFPLKIFNYDQGVRRQHWQMVCSEDGEFKWVAYYLVDGYMRACAQSQLDPLTSEVAEVFYQKRHIRKEDIEHDMYGYRKYLNIKINPK</sequence>
<dbReference type="EMBL" id="CAJNOQ010002834">
    <property type="protein sequence ID" value="CAF0981325.1"/>
    <property type="molecule type" value="Genomic_DNA"/>
</dbReference>
<dbReference type="Proteomes" id="UP000663829">
    <property type="component" value="Unassembled WGS sequence"/>
</dbReference>
<comment type="cofactor">
    <cofactor evidence="1">
        <name>FAD</name>
        <dbReference type="ChEBI" id="CHEBI:57692"/>
    </cofactor>
</comment>
<dbReference type="SUPFAM" id="SSF51905">
    <property type="entry name" value="FAD/NAD(P)-binding domain"/>
    <property type="match status" value="1"/>
</dbReference>
<evidence type="ECO:0000313" key="7">
    <source>
        <dbReference type="EMBL" id="CAF3753870.1"/>
    </source>
</evidence>
<feature type="domain" description="FAD/NAD(P)-binding" evidence="5">
    <location>
        <begin position="3"/>
        <end position="64"/>
    </location>
</feature>
<name>A0A814F7M2_9BILA</name>
<evidence type="ECO:0000259" key="5">
    <source>
        <dbReference type="Pfam" id="PF07992"/>
    </source>
</evidence>